<name>A0ABT8WNC9_9FLAO</name>
<evidence type="ECO:0000313" key="4">
    <source>
        <dbReference type="Proteomes" id="UP001176806"/>
    </source>
</evidence>
<dbReference type="RefSeq" id="WP_303301802.1">
    <property type="nucleotide sequence ID" value="NZ_BAABDA010000050.1"/>
</dbReference>
<keyword evidence="1" id="KW-0732">Signal</keyword>
<feature type="chain" id="PRO_5046666154" evidence="1">
    <location>
        <begin position="23"/>
        <end position="194"/>
    </location>
</feature>
<protein>
    <submittedName>
        <fullName evidence="3">Tail fiber protein</fullName>
    </submittedName>
</protein>
<dbReference type="InterPro" id="IPR011083">
    <property type="entry name" value="Phage_tail_collar_dom"/>
</dbReference>
<evidence type="ECO:0000313" key="3">
    <source>
        <dbReference type="EMBL" id="MDO5974672.1"/>
    </source>
</evidence>
<gene>
    <name evidence="3" type="ORF">Q4Q40_10795</name>
</gene>
<sequence>MKKSITIFSLLLFFFLNNNVNAQEAYLGDIKLTAISFDQRGWVSCEGQLLPISQNTALFSLLGTTYGGDGRTTFGLPDLRGRVPMGTGTGAGLSYRKQGQRGGSERNVLDVSQMPTHSHAVNAVVEDGNQSVPTNHLLAGTKAFDMEYSSTAPNTTMNPLMISSSGGNQSVNNLQPYLVLRYVICIQGLFPSRS</sequence>
<accession>A0ABT8WNC9</accession>
<evidence type="ECO:0000259" key="2">
    <source>
        <dbReference type="Pfam" id="PF07484"/>
    </source>
</evidence>
<feature type="domain" description="Phage tail collar" evidence="2">
    <location>
        <begin position="28"/>
        <end position="84"/>
    </location>
</feature>
<dbReference type="Pfam" id="PF07484">
    <property type="entry name" value="Collar"/>
    <property type="match status" value="1"/>
</dbReference>
<evidence type="ECO:0000256" key="1">
    <source>
        <dbReference type="SAM" id="SignalP"/>
    </source>
</evidence>
<dbReference type="Gene3D" id="3.90.1340.10">
    <property type="entry name" value="Phage tail collar domain"/>
    <property type="match status" value="1"/>
</dbReference>
<feature type="signal peptide" evidence="1">
    <location>
        <begin position="1"/>
        <end position="22"/>
    </location>
</feature>
<keyword evidence="4" id="KW-1185">Reference proteome</keyword>
<organism evidence="3 4">
    <name type="scientific">Flavivirga jejuensis</name>
    <dbReference type="NCBI Taxonomy" id="870487"/>
    <lineage>
        <taxon>Bacteria</taxon>
        <taxon>Pseudomonadati</taxon>
        <taxon>Bacteroidota</taxon>
        <taxon>Flavobacteriia</taxon>
        <taxon>Flavobacteriales</taxon>
        <taxon>Flavobacteriaceae</taxon>
        <taxon>Flavivirga</taxon>
    </lineage>
</organism>
<proteinExistence type="predicted"/>
<dbReference type="InterPro" id="IPR037053">
    <property type="entry name" value="Phage_tail_collar_dom_sf"/>
</dbReference>
<comment type="caution">
    <text evidence="3">The sequence shown here is derived from an EMBL/GenBank/DDBJ whole genome shotgun (WGS) entry which is preliminary data.</text>
</comment>
<dbReference type="SUPFAM" id="SSF88874">
    <property type="entry name" value="Receptor-binding domain of short tail fibre protein gp12"/>
    <property type="match status" value="1"/>
</dbReference>
<reference evidence="3" key="1">
    <citation type="submission" date="2023-07" db="EMBL/GenBank/DDBJ databases">
        <title>Two novel species in the genus Flavivirga.</title>
        <authorList>
            <person name="Kwon K."/>
        </authorList>
    </citation>
    <scope>NUCLEOTIDE SEQUENCE</scope>
    <source>
        <strain evidence="3">KACC 14158</strain>
    </source>
</reference>
<dbReference type="EMBL" id="JAUOEL010000003">
    <property type="protein sequence ID" value="MDO5974672.1"/>
    <property type="molecule type" value="Genomic_DNA"/>
</dbReference>
<dbReference type="Proteomes" id="UP001176806">
    <property type="component" value="Unassembled WGS sequence"/>
</dbReference>